<dbReference type="Pfam" id="PF00535">
    <property type="entry name" value="Glycos_transf_2"/>
    <property type="match status" value="1"/>
</dbReference>
<dbReference type="Gene3D" id="3.90.550.10">
    <property type="entry name" value="Spore Coat Polysaccharide Biosynthesis Protein SpsA, Chain A"/>
    <property type="match status" value="1"/>
</dbReference>
<gene>
    <name evidence="2" type="ORF">MED92_16670</name>
</gene>
<organism evidence="2 3">
    <name type="scientific">Neptuniibacter caesariensis</name>
    <dbReference type="NCBI Taxonomy" id="207954"/>
    <lineage>
        <taxon>Bacteria</taxon>
        <taxon>Pseudomonadati</taxon>
        <taxon>Pseudomonadota</taxon>
        <taxon>Gammaproteobacteria</taxon>
        <taxon>Oceanospirillales</taxon>
        <taxon>Oceanospirillaceae</taxon>
        <taxon>Neptuniibacter</taxon>
    </lineage>
</organism>
<evidence type="ECO:0000313" key="3">
    <source>
        <dbReference type="Proteomes" id="UP000002171"/>
    </source>
</evidence>
<proteinExistence type="predicted"/>
<dbReference type="Proteomes" id="UP000002171">
    <property type="component" value="Unassembled WGS sequence"/>
</dbReference>
<evidence type="ECO:0000313" key="2">
    <source>
        <dbReference type="EMBL" id="EAR60516.1"/>
    </source>
</evidence>
<protein>
    <submittedName>
        <fullName evidence="2">dTDP-rhamnosyl transferase</fullName>
    </submittedName>
</protein>
<keyword evidence="3" id="KW-1185">Reference proteome</keyword>
<evidence type="ECO:0000259" key="1">
    <source>
        <dbReference type="Pfam" id="PF00535"/>
    </source>
</evidence>
<dbReference type="PANTHER" id="PTHR43685">
    <property type="entry name" value="GLYCOSYLTRANSFERASE"/>
    <property type="match status" value="1"/>
</dbReference>
<dbReference type="GO" id="GO:0016740">
    <property type="term" value="F:transferase activity"/>
    <property type="evidence" value="ECO:0007669"/>
    <property type="project" value="UniProtKB-KW"/>
</dbReference>
<dbReference type="InterPro" id="IPR029044">
    <property type="entry name" value="Nucleotide-diphossugar_trans"/>
</dbReference>
<dbReference type="SUPFAM" id="SSF53448">
    <property type="entry name" value="Nucleotide-diphospho-sugar transferases"/>
    <property type="match status" value="1"/>
</dbReference>
<dbReference type="PANTHER" id="PTHR43685:SF2">
    <property type="entry name" value="GLYCOSYLTRANSFERASE 2-LIKE DOMAIN-CONTAINING PROTEIN"/>
    <property type="match status" value="1"/>
</dbReference>
<dbReference type="OrthoDB" id="9801954at2"/>
<feature type="domain" description="Glycosyltransferase 2-like" evidence="1">
    <location>
        <begin position="18"/>
        <end position="135"/>
    </location>
</feature>
<name>A0A7U8C606_NEPCE</name>
<dbReference type="InterPro" id="IPR001173">
    <property type="entry name" value="Glyco_trans_2-like"/>
</dbReference>
<comment type="caution">
    <text evidence="2">The sequence shown here is derived from an EMBL/GenBank/DDBJ whole genome shotgun (WGS) entry which is preliminary data.</text>
</comment>
<keyword evidence="2" id="KW-0808">Transferase</keyword>
<accession>A0A7U8C606</accession>
<dbReference type="AlphaFoldDB" id="A0A7U8C606"/>
<dbReference type="InterPro" id="IPR050834">
    <property type="entry name" value="Glycosyltransf_2"/>
</dbReference>
<sequence>MSAHIVGNKESKLPSCAILLAAYNGDRWIEEQIDSILAQTGVKVKIFVSADLSNDTTLDIIHKKANVDSRITLLPYGEKFGGAGPNFYRLICDVEPQEFDMVAFSDQDDIWYETKLHTAWHHISERGFDIFSSDVLAFWEDGRQELIKKSYPQVEFDYFFEAAGPGCTYVLSSSVYKPLREFIVSDVRGCKQVELHDWLIYAFCRNQDYKWLIYDQPTMLYRQHEGNQVGTNNNLKAYYKRIKKIKNQWYRDEARKVVFAVTGEPLDYFLQNNSPYLNICKFRRRPRDRAAFLFAYVLGAFK</sequence>
<reference evidence="2 3" key="1">
    <citation type="submission" date="2006-02" db="EMBL/GenBank/DDBJ databases">
        <authorList>
            <person name="Pinhassi J."/>
            <person name="Pedros-Alio C."/>
            <person name="Ferriera S."/>
            <person name="Johnson J."/>
            <person name="Kravitz S."/>
            <person name="Halpern A."/>
            <person name="Remington K."/>
            <person name="Beeson K."/>
            <person name="Tran B."/>
            <person name="Rogers Y.-H."/>
            <person name="Friedman R."/>
            <person name="Venter J.C."/>
        </authorList>
    </citation>
    <scope>NUCLEOTIDE SEQUENCE [LARGE SCALE GENOMIC DNA]</scope>
    <source>
        <strain evidence="2 3">MED92</strain>
    </source>
</reference>
<dbReference type="RefSeq" id="WP_007020999.1">
    <property type="nucleotide sequence ID" value="NZ_CH724125.1"/>
</dbReference>
<dbReference type="EMBL" id="AAOW01000016">
    <property type="protein sequence ID" value="EAR60516.1"/>
    <property type="molecule type" value="Genomic_DNA"/>
</dbReference>